<proteinExistence type="predicted"/>
<sequence>MPATAATVTAATVTAISERRRAPWAAPWRKCHGFRLKADDTELVRSYMKTLEKELGGETGEPSAADLSAKLKNPTNRQINIRDLVQGDDSNGWKPL</sequence>
<feature type="region of interest" description="Disordered" evidence="1">
    <location>
        <begin position="54"/>
        <end position="96"/>
    </location>
</feature>
<comment type="caution">
    <text evidence="2">The sequence shown here is derived from an EMBL/GenBank/DDBJ whole genome shotgun (WGS) entry which is preliminary data.</text>
</comment>
<name>A0AAJ0HHN3_9PEZI</name>
<dbReference type="AlphaFoldDB" id="A0AAJ0HHN3"/>
<reference evidence="2" key="2">
    <citation type="submission" date="2023-06" db="EMBL/GenBank/DDBJ databases">
        <authorList>
            <consortium name="Lawrence Berkeley National Laboratory"/>
            <person name="Haridas S."/>
            <person name="Hensen N."/>
            <person name="Bonometti L."/>
            <person name="Westerberg I."/>
            <person name="Brannstrom I.O."/>
            <person name="Guillou S."/>
            <person name="Cros-Aarteil S."/>
            <person name="Calhoun S."/>
            <person name="Kuo A."/>
            <person name="Mondo S."/>
            <person name="Pangilinan J."/>
            <person name="Riley R."/>
            <person name="Labutti K."/>
            <person name="Andreopoulos B."/>
            <person name="Lipzen A."/>
            <person name="Chen C."/>
            <person name="Yanf M."/>
            <person name="Daum C."/>
            <person name="Ng V."/>
            <person name="Clum A."/>
            <person name="Steindorff A."/>
            <person name="Ohm R."/>
            <person name="Martin F."/>
            <person name="Silar P."/>
            <person name="Natvig D."/>
            <person name="Lalanne C."/>
            <person name="Gautier V."/>
            <person name="Ament-Velasquez S.L."/>
            <person name="Kruys A."/>
            <person name="Hutchinson M.I."/>
            <person name="Powell A.J."/>
            <person name="Barry K."/>
            <person name="Miller A.N."/>
            <person name="Grigoriev I.V."/>
            <person name="Debuchy R."/>
            <person name="Gladieux P."/>
            <person name="Thoren M.H."/>
            <person name="Johannesson H."/>
        </authorList>
    </citation>
    <scope>NUCLEOTIDE SEQUENCE</scope>
    <source>
        <strain evidence="2">CBS 955.72</strain>
    </source>
</reference>
<evidence type="ECO:0000256" key="1">
    <source>
        <dbReference type="SAM" id="MobiDB-lite"/>
    </source>
</evidence>
<accession>A0AAJ0HHN3</accession>
<dbReference type="EMBL" id="JAUIQD010000004">
    <property type="protein sequence ID" value="KAK3352640.1"/>
    <property type="molecule type" value="Genomic_DNA"/>
</dbReference>
<reference evidence="2" key="1">
    <citation type="journal article" date="2023" name="Mol. Phylogenet. Evol.">
        <title>Genome-scale phylogeny and comparative genomics of the fungal order Sordariales.</title>
        <authorList>
            <person name="Hensen N."/>
            <person name="Bonometti L."/>
            <person name="Westerberg I."/>
            <person name="Brannstrom I.O."/>
            <person name="Guillou S."/>
            <person name="Cros-Aarteil S."/>
            <person name="Calhoun S."/>
            <person name="Haridas S."/>
            <person name="Kuo A."/>
            <person name="Mondo S."/>
            <person name="Pangilinan J."/>
            <person name="Riley R."/>
            <person name="LaButti K."/>
            <person name="Andreopoulos B."/>
            <person name="Lipzen A."/>
            <person name="Chen C."/>
            <person name="Yan M."/>
            <person name="Daum C."/>
            <person name="Ng V."/>
            <person name="Clum A."/>
            <person name="Steindorff A."/>
            <person name="Ohm R.A."/>
            <person name="Martin F."/>
            <person name="Silar P."/>
            <person name="Natvig D.O."/>
            <person name="Lalanne C."/>
            <person name="Gautier V."/>
            <person name="Ament-Velasquez S.L."/>
            <person name="Kruys A."/>
            <person name="Hutchinson M.I."/>
            <person name="Powell A.J."/>
            <person name="Barry K."/>
            <person name="Miller A.N."/>
            <person name="Grigoriev I.V."/>
            <person name="Debuchy R."/>
            <person name="Gladieux P."/>
            <person name="Hiltunen Thoren M."/>
            <person name="Johannesson H."/>
        </authorList>
    </citation>
    <scope>NUCLEOTIDE SEQUENCE</scope>
    <source>
        <strain evidence="2">CBS 955.72</strain>
    </source>
</reference>
<protein>
    <submittedName>
        <fullName evidence="2">Uncharacterized protein</fullName>
    </submittedName>
</protein>
<evidence type="ECO:0000313" key="2">
    <source>
        <dbReference type="EMBL" id="KAK3352640.1"/>
    </source>
</evidence>
<dbReference type="Proteomes" id="UP001275084">
    <property type="component" value="Unassembled WGS sequence"/>
</dbReference>
<evidence type="ECO:0000313" key="3">
    <source>
        <dbReference type="Proteomes" id="UP001275084"/>
    </source>
</evidence>
<gene>
    <name evidence="2" type="ORF">B0T25DRAFT_542439</name>
</gene>
<keyword evidence="3" id="KW-1185">Reference proteome</keyword>
<organism evidence="2 3">
    <name type="scientific">Lasiosphaeria hispida</name>
    <dbReference type="NCBI Taxonomy" id="260671"/>
    <lineage>
        <taxon>Eukaryota</taxon>
        <taxon>Fungi</taxon>
        <taxon>Dikarya</taxon>
        <taxon>Ascomycota</taxon>
        <taxon>Pezizomycotina</taxon>
        <taxon>Sordariomycetes</taxon>
        <taxon>Sordariomycetidae</taxon>
        <taxon>Sordariales</taxon>
        <taxon>Lasiosphaeriaceae</taxon>
        <taxon>Lasiosphaeria</taxon>
    </lineage>
</organism>